<keyword evidence="2" id="KW-0238">DNA-binding</keyword>
<dbReference type="SUPFAM" id="SSF46785">
    <property type="entry name" value="Winged helix' DNA-binding domain"/>
    <property type="match status" value="1"/>
</dbReference>
<gene>
    <name evidence="5" type="ORF">FB474_2559</name>
</gene>
<evidence type="ECO:0000313" key="5">
    <source>
        <dbReference type="EMBL" id="TQL61154.1"/>
    </source>
</evidence>
<dbReference type="EMBL" id="VFOQ01000001">
    <property type="protein sequence ID" value="TQL61154.1"/>
    <property type="molecule type" value="Genomic_DNA"/>
</dbReference>
<dbReference type="PRINTS" id="PR00598">
    <property type="entry name" value="HTHMARR"/>
</dbReference>
<dbReference type="Pfam" id="PF12802">
    <property type="entry name" value="MarR_2"/>
    <property type="match status" value="1"/>
</dbReference>
<evidence type="ECO:0000256" key="1">
    <source>
        <dbReference type="ARBA" id="ARBA00023015"/>
    </source>
</evidence>
<dbReference type="PROSITE" id="PS50995">
    <property type="entry name" value="HTH_MARR_2"/>
    <property type="match status" value="1"/>
</dbReference>
<accession>A0A542ZLD0</accession>
<keyword evidence="6" id="KW-1185">Reference proteome</keyword>
<dbReference type="PANTHER" id="PTHR42756:SF1">
    <property type="entry name" value="TRANSCRIPTIONAL REPRESSOR OF EMRAB OPERON"/>
    <property type="match status" value="1"/>
</dbReference>
<dbReference type="PANTHER" id="PTHR42756">
    <property type="entry name" value="TRANSCRIPTIONAL REGULATOR, MARR"/>
    <property type="match status" value="1"/>
</dbReference>
<keyword evidence="1" id="KW-0805">Transcription regulation</keyword>
<name>A0A542ZLD0_9MICO</name>
<dbReference type="RefSeq" id="WP_343965347.1">
    <property type="nucleotide sequence ID" value="NZ_BAAAKX010000001.1"/>
</dbReference>
<protein>
    <submittedName>
        <fullName evidence="5">MarR family transcriptional regulator</fullName>
    </submittedName>
</protein>
<evidence type="ECO:0000256" key="3">
    <source>
        <dbReference type="ARBA" id="ARBA00023163"/>
    </source>
</evidence>
<organism evidence="5 6">
    <name type="scientific">Oryzihumus leptocrescens</name>
    <dbReference type="NCBI Taxonomy" id="297536"/>
    <lineage>
        <taxon>Bacteria</taxon>
        <taxon>Bacillati</taxon>
        <taxon>Actinomycetota</taxon>
        <taxon>Actinomycetes</taxon>
        <taxon>Micrococcales</taxon>
        <taxon>Intrasporangiaceae</taxon>
        <taxon>Oryzihumus</taxon>
    </lineage>
</organism>
<reference evidence="5 6" key="1">
    <citation type="submission" date="2019-06" db="EMBL/GenBank/DDBJ databases">
        <title>Sequencing the genomes of 1000 actinobacteria strains.</title>
        <authorList>
            <person name="Klenk H.-P."/>
        </authorList>
    </citation>
    <scope>NUCLEOTIDE SEQUENCE [LARGE SCALE GENOMIC DNA]</scope>
    <source>
        <strain evidence="5 6">DSM 18082</strain>
    </source>
</reference>
<dbReference type="InterPro" id="IPR036388">
    <property type="entry name" value="WH-like_DNA-bd_sf"/>
</dbReference>
<feature type="domain" description="HTH marR-type" evidence="4">
    <location>
        <begin position="1"/>
        <end position="140"/>
    </location>
</feature>
<evidence type="ECO:0000256" key="2">
    <source>
        <dbReference type="ARBA" id="ARBA00023125"/>
    </source>
</evidence>
<proteinExistence type="predicted"/>
<dbReference type="Gene3D" id="1.10.10.10">
    <property type="entry name" value="Winged helix-like DNA-binding domain superfamily/Winged helix DNA-binding domain"/>
    <property type="match status" value="1"/>
</dbReference>
<dbReference type="SMART" id="SM00347">
    <property type="entry name" value="HTH_MARR"/>
    <property type="match status" value="1"/>
</dbReference>
<dbReference type="AlphaFoldDB" id="A0A542ZLD0"/>
<dbReference type="GO" id="GO:0003700">
    <property type="term" value="F:DNA-binding transcription factor activity"/>
    <property type="evidence" value="ECO:0007669"/>
    <property type="project" value="InterPro"/>
</dbReference>
<evidence type="ECO:0000313" key="6">
    <source>
        <dbReference type="Proteomes" id="UP000319514"/>
    </source>
</evidence>
<evidence type="ECO:0000259" key="4">
    <source>
        <dbReference type="PROSITE" id="PS50995"/>
    </source>
</evidence>
<comment type="caution">
    <text evidence="5">The sequence shown here is derived from an EMBL/GenBank/DDBJ whole genome shotgun (WGS) entry which is preliminary data.</text>
</comment>
<dbReference type="InterPro" id="IPR000835">
    <property type="entry name" value="HTH_MarR-typ"/>
</dbReference>
<keyword evidence="3" id="KW-0804">Transcription</keyword>
<dbReference type="GO" id="GO:0003677">
    <property type="term" value="F:DNA binding"/>
    <property type="evidence" value="ECO:0007669"/>
    <property type="project" value="UniProtKB-KW"/>
</dbReference>
<dbReference type="InterPro" id="IPR036390">
    <property type="entry name" value="WH_DNA-bd_sf"/>
</dbReference>
<sequence>MVESSSRALHEQLQRIYVLLDDGDRRALRGAGVSPTQYTLLRHLAASPSDALTISRLAEVLLCTRGNATRLVRRLVEHGLVCTRGDESDLRVVLVSLTEEGRRRLGIAERALDKANHRRFSGLSEQECSALHDLTQTVADVLGKDLENHP</sequence>
<dbReference type="Proteomes" id="UP000319514">
    <property type="component" value="Unassembled WGS sequence"/>
</dbReference>